<accession>A0ABX1KHY8</accession>
<dbReference type="EMBL" id="JABACI010000005">
    <property type="protein sequence ID" value="NLP85749.1"/>
    <property type="molecule type" value="Genomic_DNA"/>
</dbReference>
<gene>
    <name evidence="3" type="ORF">HF576_18090</name>
</gene>
<feature type="domain" description="UBP-type" evidence="2">
    <location>
        <begin position="1"/>
        <end position="100"/>
    </location>
</feature>
<evidence type="ECO:0000313" key="4">
    <source>
        <dbReference type="Proteomes" id="UP001429745"/>
    </source>
</evidence>
<proteinExistence type="predicted"/>
<protein>
    <submittedName>
        <fullName evidence="3">UBP-type zinc finger domain-containing protein</fullName>
    </submittedName>
</protein>
<dbReference type="InterPro" id="IPR013083">
    <property type="entry name" value="Znf_RING/FYVE/PHD"/>
</dbReference>
<feature type="compositionally biased region" description="Pro residues" evidence="1">
    <location>
        <begin position="84"/>
        <end position="99"/>
    </location>
</feature>
<dbReference type="InterPro" id="IPR001607">
    <property type="entry name" value="Znf_UBP"/>
</dbReference>
<comment type="caution">
    <text evidence="3">The sequence shown here is derived from an EMBL/GenBank/DDBJ whole genome shotgun (WGS) entry which is preliminary data.</text>
</comment>
<dbReference type="SUPFAM" id="SSF57850">
    <property type="entry name" value="RING/U-box"/>
    <property type="match status" value="1"/>
</dbReference>
<keyword evidence="4" id="KW-1185">Reference proteome</keyword>
<dbReference type="Gene3D" id="3.30.40.10">
    <property type="entry name" value="Zinc/RING finger domain, C3HC4 (zinc finger)"/>
    <property type="match status" value="1"/>
</dbReference>
<evidence type="ECO:0000313" key="3">
    <source>
        <dbReference type="EMBL" id="NLP85749.1"/>
    </source>
</evidence>
<reference evidence="3 4" key="1">
    <citation type="submission" date="2020-04" db="EMBL/GenBank/DDBJ databases">
        <title>CFH 90308 Microbacterium sp.</title>
        <authorList>
            <person name="Nie G."/>
            <person name="Ming H."/>
            <person name="Xia T."/>
        </authorList>
    </citation>
    <scope>NUCLEOTIDE SEQUENCE [LARGE SCALE GENOMIC DNA]</scope>
    <source>
        <strain evidence="3 4">CFH 90308</strain>
    </source>
</reference>
<evidence type="ECO:0000259" key="2">
    <source>
        <dbReference type="PROSITE" id="PS50271"/>
    </source>
</evidence>
<dbReference type="Proteomes" id="UP001429745">
    <property type="component" value="Unassembled WGS sequence"/>
</dbReference>
<feature type="region of interest" description="Disordered" evidence="1">
    <location>
        <begin position="81"/>
        <end position="117"/>
    </location>
</feature>
<sequence length="117" mass="12879">MSDVIDVSAEPSGTGCLECEDERSWWVHLRRCAACGHVGCCDSSLGRHASAHARETGHRLIQSFEPGEDWWWDYASEDWASGPPLAPPTSRPDDQPAPGPAGRVPEDWRQQVRAAGR</sequence>
<organism evidence="3 4">
    <name type="scientific">Microbacterium salsuginis</name>
    <dbReference type="NCBI Taxonomy" id="2722803"/>
    <lineage>
        <taxon>Bacteria</taxon>
        <taxon>Bacillati</taxon>
        <taxon>Actinomycetota</taxon>
        <taxon>Actinomycetes</taxon>
        <taxon>Micrococcales</taxon>
        <taxon>Microbacteriaceae</taxon>
        <taxon>Microbacterium</taxon>
    </lineage>
</organism>
<dbReference type="RefSeq" id="WP_168914218.1">
    <property type="nucleotide sequence ID" value="NZ_JABACI010000005.1"/>
</dbReference>
<evidence type="ECO:0000256" key="1">
    <source>
        <dbReference type="SAM" id="MobiDB-lite"/>
    </source>
</evidence>
<name>A0ABX1KHY8_9MICO</name>
<dbReference type="Pfam" id="PF02148">
    <property type="entry name" value="zf-UBP"/>
    <property type="match status" value="1"/>
</dbReference>
<dbReference type="PROSITE" id="PS50271">
    <property type="entry name" value="ZF_UBP"/>
    <property type="match status" value="1"/>
</dbReference>